<feature type="domain" description="Glycosyltransferase 2-like" evidence="2">
    <location>
        <begin position="33"/>
        <end position="136"/>
    </location>
</feature>
<sequence>MTSGLRVERFKMSDPTFDTSSPATGDAGLPKVSIYMPTRNRLGSMQAAVRSVLGQTYREIELIVVDDGSTDGTPAWLAEQARLDPRLVVHRHEEGRGACAARNVGIRAATGFFLTGLDDDDEFKPHHLASLVSYWQLLTGAGDDPSALYVQDELRSGGPVAYTHKIGRATAEMMLNANQVGNQLFAPRDRFLSAGLFDEAMPAWQDLEFFYRFLKMHGPARLLDLPSYVFDVTPRPDRISSKSKRKVMQACELMYAKHGGDQRHTLQRLLLEQVFSDYYGFRPDLADLRRFIGLGWWPRGWWRMARRWRAGGA</sequence>
<proteinExistence type="predicted"/>
<dbReference type="InterPro" id="IPR050834">
    <property type="entry name" value="Glycosyltransf_2"/>
</dbReference>
<name>A0A246JLY0_9BURK</name>
<dbReference type="CDD" id="cd00761">
    <property type="entry name" value="Glyco_tranf_GTA_type"/>
    <property type="match status" value="1"/>
</dbReference>
<evidence type="ECO:0000256" key="1">
    <source>
        <dbReference type="SAM" id="MobiDB-lite"/>
    </source>
</evidence>
<accession>A0A246JLY0</accession>
<reference evidence="3 4" key="1">
    <citation type="journal article" date="2008" name="Int. J. Syst. Evol. Microbiol.">
        <title>Description of Roseateles aquatilis sp. nov. and Roseateles terrae sp. nov., in the class Betaproteobacteria, and emended description of the genus Roseateles.</title>
        <authorList>
            <person name="Gomila M."/>
            <person name="Bowien B."/>
            <person name="Falsen E."/>
            <person name="Moore E.R."/>
            <person name="Lalucat J."/>
        </authorList>
    </citation>
    <scope>NUCLEOTIDE SEQUENCE [LARGE SCALE GENOMIC DNA]</scope>
    <source>
        <strain evidence="3 4">CCUG 48205</strain>
    </source>
</reference>
<evidence type="ECO:0000259" key="2">
    <source>
        <dbReference type="Pfam" id="PF00535"/>
    </source>
</evidence>
<dbReference type="PANTHER" id="PTHR43685:SF2">
    <property type="entry name" value="GLYCOSYLTRANSFERASE 2-LIKE DOMAIN-CONTAINING PROTEIN"/>
    <property type="match status" value="1"/>
</dbReference>
<dbReference type="PANTHER" id="PTHR43685">
    <property type="entry name" value="GLYCOSYLTRANSFERASE"/>
    <property type="match status" value="1"/>
</dbReference>
<protein>
    <recommendedName>
        <fullName evidence="2">Glycosyltransferase 2-like domain-containing protein</fullName>
    </recommendedName>
</protein>
<evidence type="ECO:0000313" key="3">
    <source>
        <dbReference type="EMBL" id="OWQ93585.1"/>
    </source>
</evidence>
<feature type="compositionally biased region" description="Basic and acidic residues" evidence="1">
    <location>
        <begin position="1"/>
        <end position="12"/>
    </location>
</feature>
<dbReference type="Proteomes" id="UP000197468">
    <property type="component" value="Unassembled WGS sequence"/>
</dbReference>
<dbReference type="AlphaFoldDB" id="A0A246JLY0"/>
<dbReference type="Pfam" id="PF00535">
    <property type="entry name" value="Glycos_transf_2"/>
    <property type="match status" value="1"/>
</dbReference>
<comment type="caution">
    <text evidence="3">The sequence shown here is derived from an EMBL/GenBank/DDBJ whole genome shotgun (WGS) entry which is preliminary data.</text>
</comment>
<keyword evidence="4" id="KW-1185">Reference proteome</keyword>
<dbReference type="SUPFAM" id="SSF53448">
    <property type="entry name" value="Nucleotide-diphospho-sugar transferases"/>
    <property type="match status" value="1"/>
</dbReference>
<organism evidence="3 4">
    <name type="scientific">Roseateles aquatilis</name>
    <dbReference type="NCBI Taxonomy" id="431061"/>
    <lineage>
        <taxon>Bacteria</taxon>
        <taxon>Pseudomonadati</taxon>
        <taxon>Pseudomonadota</taxon>
        <taxon>Betaproteobacteria</taxon>
        <taxon>Burkholderiales</taxon>
        <taxon>Sphaerotilaceae</taxon>
        <taxon>Roseateles</taxon>
    </lineage>
</organism>
<gene>
    <name evidence="3" type="ORF">CDN99_03745</name>
</gene>
<dbReference type="Gene3D" id="3.90.550.10">
    <property type="entry name" value="Spore Coat Polysaccharide Biosynthesis Protein SpsA, Chain A"/>
    <property type="match status" value="1"/>
</dbReference>
<evidence type="ECO:0000313" key="4">
    <source>
        <dbReference type="Proteomes" id="UP000197468"/>
    </source>
</evidence>
<dbReference type="EMBL" id="NIOF01000001">
    <property type="protein sequence ID" value="OWQ93585.1"/>
    <property type="molecule type" value="Genomic_DNA"/>
</dbReference>
<dbReference type="InterPro" id="IPR001173">
    <property type="entry name" value="Glyco_trans_2-like"/>
</dbReference>
<feature type="region of interest" description="Disordered" evidence="1">
    <location>
        <begin position="1"/>
        <end position="24"/>
    </location>
</feature>
<dbReference type="InterPro" id="IPR029044">
    <property type="entry name" value="Nucleotide-diphossugar_trans"/>
</dbReference>